<reference evidence="3 4" key="1">
    <citation type="submission" date="2024-02" db="EMBL/GenBank/DDBJ databases">
        <title>Seven novel Bacillus-like species.</title>
        <authorList>
            <person name="Liu G."/>
        </authorList>
    </citation>
    <scope>NUCLEOTIDE SEQUENCE [LARGE SCALE GENOMIC DNA]</scope>
    <source>
        <strain evidence="3 4">FJAT-52054</strain>
    </source>
</reference>
<dbReference type="RefSeq" id="WP_338777422.1">
    <property type="nucleotide sequence ID" value="NZ_CP147407.1"/>
</dbReference>
<dbReference type="PANTHER" id="PTHR35788:SF1">
    <property type="entry name" value="EXPORTED PROTEIN"/>
    <property type="match status" value="1"/>
</dbReference>
<proteinExistence type="predicted"/>
<dbReference type="EMBL" id="CP147407">
    <property type="protein sequence ID" value="WXB95772.1"/>
    <property type="molecule type" value="Genomic_DNA"/>
</dbReference>
<keyword evidence="4" id="KW-1185">Reference proteome</keyword>
<dbReference type="InterPro" id="IPR052913">
    <property type="entry name" value="Glycopeptide_resist_protein"/>
</dbReference>
<organism evidence="3 4">
    <name type="scientific">Metabacillus sediminis</name>
    <dbReference type="NCBI Taxonomy" id="3117746"/>
    <lineage>
        <taxon>Bacteria</taxon>
        <taxon>Bacillati</taxon>
        <taxon>Bacillota</taxon>
        <taxon>Bacilli</taxon>
        <taxon>Bacillales</taxon>
        <taxon>Bacillaceae</taxon>
        <taxon>Metabacillus</taxon>
    </lineage>
</organism>
<evidence type="ECO:0000256" key="2">
    <source>
        <dbReference type="SAM" id="SignalP"/>
    </source>
</evidence>
<evidence type="ECO:0000313" key="4">
    <source>
        <dbReference type="Proteomes" id="UP001377337"/>
    </source>
</evidence>
<dbReference type="InterPro" id="IPR007391">
    <property type="entry name" value="Vancomycin_resist_VanW"/>
</dbReference>
<sequence length="462" mass="51254">MRNSKLLKVFLALLICTAYLTGFSYAGEAVWDYLSNGDRFKPNTQIASIDISGLPQREAAQKVEDSIKDWRSANPIKLTFLKQEEILPEAAIQFKVDESVRNAADGQPSQLEVSLDSMLVDRILTDLASNDAAQIDMDQIKKQLTESAAKLEAGLHYHLEKYVAGEEQIIHEASLPVPVDDPEILKFVKSNPSIKVKALSQWSLVEQFPEATNQDSLGMIASAVFKTVLGTNFVVVERHTGVVAPPYTDPGFEAKIIPKEMDLKIFNPNQTDYTLVFEISGENLAVKISGKPLLYTYEPVIAEPEYFPFKQIIRYNTSLSVGEEKKIRDGADGILVKVTRRVTDQQGYPQGIEEIAEDFYPPIHEILEKRYYQPIEVVDEVINNLLNPETGLPEGTTVPAGPLNPDSLPAAEVQQPPASEQPADETNQSEEEKAVPAENSQSDKQPEAQGENTASEEEPIEK</sequence>
<dbReference type="Pfam" id="PF04294">
    <property type="entry name" value="VanW"/>
    <property type="match status" value="1"/>
</dbReference>
<evidence type="ECO:0000313" key="3">
    <source>
        <dbReference type="EMBL" id="WXB95772.1"/>
    </source>
</evidence>
<keyword evidence="2" id="KW-0732">Signal</keyword>
<feature type="signal peptide" evidence="2">
    <location>
        <begin position="1"/>
        <end position="26"/>
    </location>
</feature>
<name>A0ABZ2NDE5_9BACI</name>
<evidence type="ECO:0000256" key="1">
    <source>
        <dbReference type="SAM" id="MobiDB-lite"/>
    </source>
</evidence>
<protein>
    <submittedName>
        <fullName evidence="3">VanW family protein</fullName>
    </submittedName>
</protein>
<accession>A0ABZ2NDE5</accession>
<dbReference type="PANTHER" id="PTHR35788">
    <property type="entry name" value="EXPORTED PROTEIN-RELATED"/>
    <property type="match status" value="1"/>
</dbReference>
<gene>
    <name evidence="3" type="ORF">WCV65_14525</name>
</gene>
<dbReference type="Proteomes" id="UP001377337">
    <property type="component" value="Chromosome"/>
</dbReference>
<feature type="region of interest" description="Disordered" evidence="1">
    <location>
        <begin position="392"/>
        <end position="462"/>
    </location>
</feature>
<feature type="chain" id="PRO_5045349128" evidence="2">
    <location>
        <begin position="27"/>
        <end position="462"/>
    </location>
</feature>